<dbReference type="GO" id="GO:0016651">
    <property type="term" value="F:oxidoreductase activity, acting on NAD(P)H"/>
    <property type="evidence" value="ECO:0007669"/>
    <property type="project" value="InterPro"/>
</dbReference>
<dbReference type="Pfam" id="PF10588">
    <property type="entry name" value="NADH-G_4Fe-4S_3"/>
    <property type="match status" value="1"/>
</dbReference>
<dbReference type="AlphaFoldDB" id="Q82TU9"/>
<dbReference type="OrthoDB" id="9810782at2"/>
<dbReference type="PROSITE" id="PS00642">
    <property type="entry name" value="COMPLEX1_75K_2"/>
    <property type="match status" value="1"/>
</dbReference>
<protein>
    <recommendedName>
        <fullName evidence="10">NADH-quinone oxidoreductase</fullName>
        <ecNumber evidence="10">7.1.1.-</ecNumber>
    </recommendedName>
</protein>
<keyword evidence="4 10" id="KW-0479">Metal-binding</keyword>
<dbReference type="GO" id="GO:0051537">
    <property type="term" value="F:2 iron, 2 sulfur cluster binding"/>
    <property type="evidence" value="ECO:0007669"/>
    <property type="project" value="UniProtKB-UniRule"/>
</dbReference>
<keyword evidence="7 10" id="KW-0411">Iron-sulfur</keyword>
<evidence type="ECO:0000256" key="5">
    <source>
        <dbReference type="ARBA" id="ARBA00022967"/>
    </source>
</evidence>
<evidence type="ECO:0000256" key="10">
    <source>
        <dbReference type="RuleBase" id="RU003525"/>
    </source>
</evidence>
<dbReference type="Gene3D" id="3.40.228.10">
    <property type="entry name" value="Dimethylsulfoxide Reductase, domain 2"/>
    <property type="match status" value="1"/>
</dbReference>
<dbReference type="InterPro" id="IPR001041">
    <property type="entry name" value="2Fe-2S_ferredoxin-type"/>
</dbReference>
<sequence>MINIEIDGKQVTVAQGSTVMDAARQIGIYIPHFCYHKKLSIAANCRMCLVEVEKAPKPLPACATPVAEGMKVSTHSQQAVTAQKGVMEFLLINHPLDCPICDQGGECQLQDLAVGYGSSGSRYQEPKRAVTNKNLGPLIATDMTRCIHCTRCVRFGQEIAGIMELGMAGRGEHSEILTFVGRAVDSELSGNVIDLCPVGALVSKPFRYSARTWELSRRKSISPHCGLGSNLVVQVKKNRVMRVLPRENEAVNECWLSDKDRFSYEGLNSEDRLTVPMIRKSGQWQVCGWQEALAYAAEGISNVVKNQGPLSIGALGSAHSTLEELYLLQKLMRGLGSHNIDHRVRQSDFRTDAVLRGAPWLGMQIAEVSQLKAVLVVGSTLRKDHPLLAQRMRQAVKEGGQLSLINPSGDDQLTKIAYRAIVAPSAMLDMVLQVLKAAAEIKNIPVPGHIKSAANAVEVSEVARGIANSLINHAPAAVFLGNLAQHHPHFADLHCAALAVSKITEAQFGLLGEAANSVGAYSAGALPWSTGTHSVNKTVSEKVGLNAGQMLGLGSPDGEPACSAYVLLNLEPELDCYDTGRALQVMNKAEFVVSLSSYKGNIPDYADVILPVAPFTETSGTFVNTEGRIQSFSGVVPPLGEARPAWKILRVLGNLLQLEGFDYDSSEQVRAEIVSAEEEFVRGLNNALEAFSISENHQKNSGIERIGEIPIYQADPIVRRASSLQKTHDAVSPVAFASPGLLDKSGIQAGETVKIKQQDETIQLEISADTSLPDNCVRLACAHLQTSRLGGMFDEIKLEKL</sequence>
<keyword evidence="14" id="KW-0560">Oxidoreductase</keyword>
<accession>Q82TU9</accession>
<dbReference type="GO" id="GO:0008137">
    <property type="term" value="F:NADH dehydrogenase (ubiquinone) activity"/>
    <property type="evidence" value="ECO:0007669"/>
    <property type="project" value="UniProtKB-UniRule"/>
</dbReference>
<dbReference type="NCBIfam" id="TIGR01973">
    <property type="entry name" value="NuoG"/>
    <property type="match status" value="1"/>
</dbReference>
<keyword evidence="6 10" id="KW-0408">Iron</keyword>
<evidence type="ECO:0000256" key="6">
    <source>
        <dbReference type="ARBA" id="ARBA00023004"/>
    </source>
</evidence>
<dbReference type="CDD" id="cd00207">
    <property type="entry name" value="fer2"/>
    <property type="match status" value="1"/>
</dbReference>
<keyword evidence="8 10" id="KW-0520">NAD</keyword>
<dbReference type="FunFam" id="3.30.70.20:FF:000002">
    <property type="entry name" value="NADH-ubiquinone oxidoreductase 75 kDa subunit"/>
    <property type="match status" value="1"/>
</dbReference>
<dbReference type="Pfam" id="PF00384">
    <property type="entry name" value="Molybdopterin"/>
    <property type="match status" value="1"/>
</dbReference>
<evidence type="ECO:0000256" key="9">
    <source>
        <dbReference type="ARBA" id="ARBA00047712"/>
    </source>
</evidence>
<feature type="domain" description="4Fe-4S His(Cys)3-ligated-type" evidence="13">
    <location>
        <begin position="78"/>
        <end position="117"/>
    </location>
</feature>
<dbReference type="InterPro" id="IPR010228">
    <property type="entry name" value="NADH_UbQ_OxRdtase_Gsu"/>
</dbReference>
<dbReference type="GO" id="GO:0042773">
    <property type="term" value="P:ATP synthesis coupled electron transport"/>
    <property type="evidence" value="ECO:0007669"/>
    <property type="project" value="InterPro"/>
</dbReference>
<dbReference type="SUPFAM" id="SSF53706">
    <property type="entry name" value="Formate dehydrogenase/DMSO reductase, domains 1-3"/>
    <property type="match status" value="1"/>
</dbReference>
<proteinExistence type="inferred from homology"/>
<evidence type="ECO:0000259" key="11">
    <source>
        <dbReference type="PROSITE" id="PS51085"/>
    </source>
</evidence>
<dbReference type="InterPro" id="IPR054351">
    <property type="entry name" value="NADH_UbQ_OxRdtase_ferredoxin"/>
</dbReference>
<name>Q82TU9_NITEU</name>
<dbReference type="GeneID" id="87104932"/>
<dbReference type="PhylomeDB" id="Q82TU9"/>
<gene>
    <name evidence="14" type="primary">nuoG</name>
    <name evidence="14" type="ordered locus">NE1771</name>
</gene>
<feature type="domain" description="2Fe-2S ferredoxin-type" evidence="11">
    <location>
        <begin position="1"/>
        <end position="78"/>
    </location>
</feature>
<organism evidence="14 15">
    <name type="scientific">Nitrosomonas europaea (strain ATCC 19718 / CIP 103999 / KCTC 2705 / NBRC 14298)</name>
    <dbReference type="NCBI Taxonomy" id="228410"/>
    <lineage>
        <taxon>Bacteria</taxon>
        <taxon>Pseudomonadati</taxon>
        <taxon>Pseudomonadota</taxon>
        <taxon>Betaproteobacteria</taxon>
        <taxon>Nitrosomonadales</taxon>
        <taxon>Nitrosomonadaceae</taxon>
        <taxon>Nitrosomonas</taxon>
    </lineage>
</organism>
<dbReference type="Gene3D" id="3.30.70.20">
    <property type="match status" value="1"/>
</dbReference>
<comment type="catalytic activity">
    <reaction evidence="9 10">
        <text>a quinone + NADH + 5 H(+)(in) = a quinol + NAD(+) + 4 H(+)(out)</text>
        <dbReference type="Rhea" id="RHEA:57888"/>
        <dbReference type="ChEBI" id="CHEBI:15378"/>
        <dbReference type="ChEBI" id="CHEBI:24646"/>
        <dbReference type="ChEBI" id="CHEBI:57540"/>
        <dbReference type="ChEBI" id="CHEBI:57945"/>
        <dbReference type="ChEBI" id="CHEBI:132124"/>
    </reaction>
</comment>
<evidence type="ECO:0000256" key="3">
    <source>
        <dbReference type="ARBA" id="ARBA00022485"/>
    </source>
</evidence>
<dbReference type="SUPFAM" id="SSF54862">
    <property type="entry name" value="4Fe-4S ferredoxins"/>
    <property type="match status" value="1"/>
</dbReference>
<evidence type="ECO:0000259" key="13">
    <source>
        <dbReference type="PROSITE" id="PS51839"/>
    </source>
</evidence>
<dbReference type="eggNOG" id="COG1034">
    <property type="taxonomic scope" value="Bacteria"/>
</dbReference>
<dbReference type="GO" id="GO:0016020">
    <property type="term" value="C:membrane"/>
    <property type="evidence" value="ECO:0007669"/>
    <property type="project" value="InterPro"/>
</dbReference>
<dbReference type="InterPro" id="IPR036010">
    <property type="entry name" value="2Fe-2S_ferredoxin-like_sf"/>
</dbReference>
<dbReference type="InterPro" id="IPR006656">
    <property type="entry name" value="Mopterin_OxRdtase"/>
</dbReference>
<evidence type="ECO:0000313" key="15">
    <source>
        <dbReference type="Proteomes" id="UP000001416"/>
    </source>
</evidence>
<dbReference type="Pfam" id="PF13510">
    <property type="entry name" value="Fer2_4"/>
    <property type="match status" value="1"/>
</dbReference>
<dbReference type="SMART" id="SM00929">
    <property type="entry name" value="NADH-G_4Fe-4S_3"/>
    <property type="match status" value="1"/>
</dbReference>
<feature type="domain" description="4Fe-4S Mo/W bis-MGD-type" evidence="12">
    <location>
        <begin position="215"/>
        <end position="271"/>
    </location>
</feature>
<dbReference type="PROSITE" id="PS51669">
    <property type="entry name" value="4FE4S_MOW_BIS_MGD"/>
    <property type="match status" value="1"/>
</dbReference>
<dbReference type="Pfam" id="PF22117">
    <property type="entry name" value="Fer4_Nqo3"/>
    <property type="match status" value="1"/>
</dbReference>
<reference evidence="14 15" key="1">
    <citation type="journal article" date="2003" name="J. Bacteriol.">
        <title>Complete genome sequence of the ammonia-oxidizing bacterium and obligate chemolithoautotroph Nitrosomonas europaea.</title>
        <authorList>
            <person name="Chain P."/>
            <person name="Lamerdin J."/>
            <person name="Larimer F."/>
            <person name="Regala W."/>
            <person name="Land M."/>
            <person name="Hauser L."/>
            <person name="Hooper A."/>
            <person name="Klotz M."/>
            <person name="Norton J."/>
            <person name="Sayavedra-Soto L."/>
            <person name="Arciero D."/>
            <person name="Hommes N."/>
            <person name="Whittaker M."/>
            <person name="Arp D."/>
        </authorList>
    </citation>
    <scope>NUCLEOTIDE SEQUENCE [LARGE SCALE GENOMIC DNA]</scope>
    <source>
        <strain evidence="15">ATCC 19718 / CIP 103999 / KCTC 2705 / NBRC 14298</strain>
    </source>
</reference>
<keyword evidence="15" id="KW-1185">Reference proteome</keyword>
<comment type="cofactor">
    <cofactor evidence="10">
        <name>[2Fe-2S] cluster</name>
        <dbReference type="ChEBI" id="CHEBI:190135"/>
    </cofactor>
    <text evidence="10">Binds 1 [2Fe-2S] cluster per subunit.</text>
</comment>
<keyword evidence="10" id="KW-0001">2Fe-2S</keyword>
<evidence type="ECO:0000256" key="2">
    <source>
        <dbReference type="ARBA" id="ARBA00005404"/>
    </source>
</evidence>
<dbReference type="HOGENOM" id="CLU_000422_11_6_4"/>
<dbReference type="RefSeq" id="WP_011112322.1">
    <property type="nucleotide sequence ID" value="NC_004757.1"/>
</dbReference>
<dbReference type="FunFam" id="3.10.20.740:FF:000001">
    <property type="entry name" value="NADH-quinone oxidoreductase subunit G"/>
    <property type="match status" value="1"/>
</dbReference>
<keyword evidence="10" id="KW-0874">Quinone</keyword>
<dbReference type="PROSITE" id="PS00643">
    <property type="entry name" value="COMPLEX1_75K_3"/>
    <property type="match status" value="1"/>
</dbReference>
<evidence type="ECO:0000256" key="4">
    <source>
        <dbReference type="ARBA" id="ARBA00022723"/>
    </source>
</evidence>
<evidence type="ECO:0000259" key="12">
    <source>
        <dbReference type="PROSITE" id="PS51669"/>
    </source>
</evidence>
<evidence type="ECO:0000256" key="1">
    <source>
        <dbReference type="ARBA" id="ARBA00001966"/>
    </source>
</evidence>
<comment type="function">
    <text evidence="10">NDH-1 shuttles electrons from NADH, via FMN and iron-sulfur (Fe-S) centers, to quinones in the respiratory chain. Couples the redox reaction to proton translocation (for every two electrons transferred, four hydrogen ions are translocated across the cytoplasmic membrane), and thus conserves the redox energy in a proton gradient.</text>
</comment>
<evidence type="ECO:0000256" key="7">
    <source>
        <dbReference type="ARBA" id="ARBA00023014"/>
    </source>
</evidence>
<dbReference type="Proteomes" id="UP000001416">
    <property type="component" value="Chromosome"/>
</dbReference>
<keyword evidence="5 10" id="KW-1278">Translocase</keyword>
<dbReference type="InterPro" id="IPR000283">
    <property type="entry name" value="NADH_UbQ_OxRdtase_75kDa_su_CS"/>
</dbReference>
<dbReference type="Gene3D" id="3.40.50.740">
    <property type="match status" value="2"/>
</dbReference>
<dbReference type="KEGG" id="neu:NE1771"/>
<evidence type="ECO:0000256" key="8">
    <source>
        <dbReference type="ARBA" id="ARBA00023027"/>
    </source>
</evidence>
<dbReference type="Pfam" id="PF22151">
    <property type="entry name" value="Fer4_NDSU1"/>
    <property type="match status" value="1"/>
</dbReference>
<dbReference type="InterPro" id="IPR019574">
    <property type="entry name" value="NADH_UbQ_OxRdtase_Gsu_4Fe4S-bd"/>
</dbReference>
<dbReference type="Gene3D" id="3.10.20.740">
    <property type="match status" value="1"/>
</dbReference>
<dbReference type="PROSITE" id="PS51839">
    <property type="entry name" value="4FE4S_HC3"/>
    <property type="match status" value="1"/>
</dbReference>
<dbReference type="InterPro" id="IPR050123">
    <property type="entry name" value="Prok_molybdopt-oxidoreductase"/>
</dbReference>
<dbReference type="Gene3D" id="2.20.25.90">
    <property type="entry name" value="ADC-like domains"/>
    <property type="match status" value="1"/>
</dbReference>
<dbReference type="PROSITE" id="PS51085">
    <property type="entry name" value="2FE2S_FER_2"/>
    <property type="match status" value="1"/>
</dbReference>
<dbReference type="GO" id="GO:0051539">
    <property type="term" value="F:4 iron, 4 sulfur cluster binding"/>
    <property type="evidence" value="ECO:0007669"/>
    <property type="project" value="UniProtKB-KW"/>
</dbReference>
<keyword evidence="3 10" id="KW-0004">4Fe-4S</keyword>
<dbReference type="GO" id="GO:0046872">
    <property type="term" value="F:metal ion binding"/>
    <property type="evidence" value="ECO:0007669"/>
    <property type="project" value="UniProtKB-UniRule"/>
</dbReference>
<dbReference type="EMBL" id="AL954747">
    <property type="protein sequence ID" value="CAD85682.1"/>
    <property type="molecule type" value="Genomic_DNA"/>
</dbReference>
<dbReference type="STRING" id="228410.NE1771"/>
<dbReference type="SUPFAM" id="SSF54292">
    <property type="entry name" value="2Fe-2S ferredoxin-like"/>
    <property type="match status" value="1"/>
</dbReference>
<dbReference type="EC" id="7.1.1.-" evidence="10"/>
<dbReference type="GO" id="GO:0048038">
    <property type="term" value="F:quinone binding"/>
    <property type="evidence" value="ECO:0007669"/>
    <property type="project" value="UniProtKB-UniRule"/>
</dbReference>
<dbReference type="PROSITE" id="PS00641">
    <property type="entry name" value="COMPLEX1_75K_1"/>
    <property type="match status" value="1"/>
</dbReference>
<dbReference type="PANTHER" id="PTHR43105">
    <property type="entry name" value="RESPIRATORY NITRATE REDUCTASE"/>
    <property type="match status" value="1"/>
</dbReference>
<evidence type="ECO:0000313" key="14">
    <source>
        <dbReference type="EMBL" id="CAD85682.1"/>
    </source>
</evidence>
<dbReference type="PANTHER" id="PTHR43105:SF13">
    <property type="entry name" value="NADH-UBIQUINONE OXIDOREDUCTASE 75 KDA SUBUNIT, MITOCHONDRIAL"/>
    <property type="match status" value="1"/>
</dbReference>
<dbReference type="InterPro" id="IPR006963">
    <property type="entry name" value="Mopterin_OxRdtase_4Fe-4S_dom"/>
</dbReference>
<comment type="cofactor">
    <cofactor evidence="1 10">
        <name>[4Fe-4S] cluster</name>
        <dbReference type="ChEBI" id="CHEBI:49883"/>
    </cofactor>
</comment>
<dbReference type="CDD" id="cd02772">
    <property type="entry name" value="MopB_NDH-1_NuoG2"/>
    <property type="match status" value="1"/>
</dbReference>
<comment type="similarity">
    <text evidence="2 10">Belongs to the complex I 75 kDa subunit family.</text>
</comment>